<feature type="compositionally biased region" description="Polar residues" evidence="1">
    <location>
        <begin position="340"/>
        <end position="354"/>
    </location>
</feature>
<feature type="region of interest" description="Disordered" evidence="1">
    <location>
        <begin position="331"/>
        <end position="505"/>
    </location>
</feature>
<dbReference type="EMBL" id="DQ491001">
    <property type="protein sequence ID" value="ABT14283.1"/>
    <property type="molecule type" value="Genomic_DNA"/>
</dbReference>
<organism evidence="3 4">
    <name type="scientific">Paramecium bursaria Chlorella virus MT325</name>
    <name type="common">PBCV-MT325</name>
    <dbReference type="NCBI Taxonomy" id="346932"/>
    <lineage>
        <taxon>Viruses</taxon>
        <taxon>Varidnaviria</taxon>
        <taxon>Bamfordvirae</taxon>
        <taxon>Nucleocytoviricota</taxon>
        <taxon>Megaviricetes</taxon>
        <taxon>Algavirales</taxon>
        <taxon>Phycodnaviridae</taxon>
        <taxon>Chlorovirus</taxon>
        <taxon>Chlorovirus conductrix</taxon>
        <taxon>Paramecium bursaria Chlorella virus A1</taxon>
    </lineage>
</organism>
<proteinExistence type="predicted"/>
<dbReference type="Gene3D" id="1.10.510.10">
    <property type="entry name" value="Transferase(Phosphotransferase) domain 1"/>
    <property type="match status" value="1"/>
</dbReference>
<evidence type="ECO:0000313" key="4">
    <source>
        <dbReference type="Proteomes" id="UP000246715"/>
    </source>
</evidence>
<accession>A7IVA9</accession>
<evidence type="ECO:0000259" key="2">
    <source>
        <dbReference type="PROSITE" id="PS50011"/>
    </source>
</evidence>
<dbReference type="Pfam" id="PF01636">
    <property type="entry name" value="APH"/>
    <property type="match status" value="1"/>
</dbReference>
<evidence type="ECO:0000313" key="3">
    <source>
        <dbReference type="EMBL" id="ABT14283.1"/>
    </source>
</evidence>
<sequence>MSYVLTPQPGSNTSHQIRTAEALANVPIREALELAKQKARKSFLFDPLKLGAKKIGGGVYGTAYLVKITPSVINGLQEGLAYGGGRIVTTMPRVGEQVVIKIARQSKNRDAEFYKENIRENIVHKRMSTAQCRPVPRASKPICVSRYVPPFKLSFIDGAPGRHESVTVMGLAGDMSLNKFVKGKSIPATFYVDVERAICSMWLDGYLHGDLHRENIMIDTRTNKVQIIDFGFALKMPPAFVDVLSRRISNMVSRGNFQTLGDVWTEKPVDGKLRLINYSDRVMKGRGFPWYNPDYKILRSLWNQVPRNQRTQIPAARSALWGIPIIQEPVKQKTSKPIRQRSATPQRMQKSSSPVLRASAAKTYMSSQIIPRTATPVDRPARKSKSPVVRPFQKSKSPVDRPARKSKSPVDRPARKSKSPVVRPFQKSKSPVVRPFQKSKSPVDRPAQKSKSPVDRPARKSKSPVVRPFQKSKSPVVRPFQKSQKLPSPSKHMQKPRTPYIPTPMRSLSNAERAVVYGRGIHQDKIIANIQQRKMECRRRGLDYNPITKQCTMQQQKTAQGRCRIDCAAIGKRCGPRGKCVKL</sequence>
<dbReference type="InterPro" id="IPR011009">
    <property type="entry name" value="Kinase-like_dom_sf"/>
</dbReference>
<organismHost>
    <name type="scientific">Paramecium bursaria</name>
    <dbReference type="NCBI Taxonomy" id="74790"/>
</organismHost>
<feature type="compositionally biased region" description="Basic and acidic residues" evidence="1">
    <location>
        <begin position="441"/>
        <end position="458"/>
    </location>
</feature>
<feature type="domain" description="Protein kinase" evidence="2">
    <location>
        <begin position="49"/>
        <end position="393"/>
    </location>
</feature>
<evidence type="ECO:0000256" key="1">
    <source>
        <dbReference type="SAM" id="MobiDB-lite"/>
    </source>
</evidence>
<dbReference type="PROSITE" id="PS50011">
    <property type="entry name" value="PROTEIN_KINASE_DOM"/>
    <property type="match status" value="1"/>
</dbReference>
<protein>
    <submittedName>
        <fullName evidence="3">Uncharacterized protein M729L</fullName>
    </submittedName>
</protein>
<reference evidence="3 4" key="1">
    <citation type="journal article" date="2007" name="Virology">
        <title>Sequence and annotation of the 314-kb MT325 and the 321-kb FR483 viruses that infect Chlorella Pbi.</title>
        <authorList>
            <person name="Fitzgerald L.A."/>
            <person name="Graves M.V."/>
            <person name="Li X."/>
            <person name="Feldblyum T."/>
            <person name="Hartigan J."/>
            <person name="Van Etten J.L."/>
        </authorList>
    </citation>
    <scope>NUCLEOTIDE SEQUENCE [LARGE SCALE GENOMIC DNA]</scope>
    <source>
        <strain evidence="3 4">MT325</strain>
    </source>
</reference>
<dbReference type="Proteomes" id="UP000246715">
    <property type="component" value="Segment"/>
</dbReference>
<dbReference type="GO" id="GO:0004672">
    <property type="term" value="F:protein kinase activity"/>
    <property type="evidence" value="ECO:0007669"/>
    <property type="project" value="InterPro"/>
</dbReference>
<dbReference type="GO" id="GO:0005524">
    <property type="term" value="F:ATP binding"/>
    <property type="evidence" value="ECO:0007669"/>
    <property type="project" value="InterPro"/>
</dbReference>
<dbReference type="InterPro" id="IPR000719">
    <property type="entry name" value="Prot_kinase_dom"/>
</dbReference>
<dbReference type="SUPFAM" id="SSF56112">
    <property type="entry name" value="Protein kinase-like (PK-like)"/>
    <property type="match status" value="1"/>
</dbReference>
<name>A7IVA9_PBCVM</name>
<feature type="compositionally biased region" description="Basic and acidic residues" evidence="1">
    <location>
        <begin position="397"/>
        <end position="414"/>
    </location>
</feature>
<dbReference type="InterPro" id="IPR002575">
    <property type="entry name" value="Aminoglycoside_PTrfase"/>
</dbReference>
<gene>
    <name evidence="3" type="primary">M729L</name>
    <name evidence="3" type="ORF">MT325_M729L</name>
</gene>